<evidence type="ECO:0000313" key="3">
    <source>
        <dbReference type="Proteomes" id="UP001589865"/>
    </source>
</evidence>
<dbReference type="Gene3D" id="3.40.630.30">
    <property type="match status" value="1"/>
</dbReference>
<evidence type="ECO:0000313" key="2">
    <source>
        <dbReference type="EMBL" id="MFC0410337.1"/>
    </source>
</evidence>
<keyword evidence="3" id="KW-1185">Reference proteome</keyword>
<dbReference type="InterPro" id="IPR000182">
    <property type="entry name" value="GNAT_dom"/>
</dbReference>
<dbReference type="RefSeq" id="WP_377046086.1">
    <property type="nucleotide sequence ID" value="NZ_JBHLUN010000014.1"/>
</dbReference>
<gene>
    <name evidence="2" type="ORF">ACFFGY_18945</name>
</gene>
<proteinExistence type="predicted"/>
<dbReference type="Pfam" id="PF13302">
    <property type="entry name" value="Acetyltransf_3"/>
    <property type="match status" value="1"/>
</dbReference>
<accession>A0ABV6JX79</accession>
<sequence length="198" mass="21296">MPDAVLILPCPAALPAFRAALERGWSPTTVRAEPARQALLRRLAEDAEAVLREMEDPDGSGPPVVLPDGTAVPRLPGITRWIWDAAAGEDGFCGTISLRWQAGTEVLPPHVLGHVGYVLVPERRGLGHATVALRALLPEARRRGLRWVELVTDPGNLASQRVIGRCGGILVERFRKTASHGGAEALRFRIPTPALPPS</sequence>
<reference evidence="2 3" key="1">
    <citation type="submission" date="2024-09" db="EMBL/GenBank/DDBJ databases">
        <authorList>
            <person name="Sun Q."/>
            <person name="Mori K."/>
        </authorList>
    </citation>
    <scope>NUCLEOTIDE SEQUENCE [LARGE SCALE GENOMIC DNA]</scope>
    <source>
        <strain evidence="2 3">TBRC 5777</strain>
    </source>
</reference>
<comment type="caution">
    <text evidence="2">The sequence shown here is derived from an EMBL/GenBank/DDBJ whole genome shotgun (WGS) entry which is preliminary data.</text>
</comment>
<organism evidence="2 3">
    <name type="scientific">Roseomonas elaeocarpi</name>
    <dbReference type="NCBI Taxonomy" id="907779"/>
    <lineage>
        <taxon>Bacteria</taxon>
        <taxon>Pseudomonadati</taxon>
        <taxon>Pseudomonadota</taxon>
        <taxon>Alphaproteobacteria</taxon>
        <taxon>Acetobacterales</taxon>
        <taxon>Roseomonadaceae</taxon>
        <taxon>Roseomonas</taxon>
    </lineage>
</organism>
<protein>
    <submittedName>
        <fullName evidence="2">GNAT family N-acetyltransferase</fullName>
    </submittedName>
</protein>
<feature type="domain" description="N-acetyltransferase" evidence="1">
    <location>
        <begin position="38"/>
        <end position="193"/>
    </location>
</feature>
<dbReference type="InterPro" id="IPR016181">
    <property type="entry name" value="Acyl_CoA_acyltransferase"/>
</dbReference>
<dbReference type="PROSITE" id="PS51186">
    <property type="entry name" value="GNAT"/>
    <property type="match status" value="1"/>
</dbReference>
<dbReference type="Proteomes" id="UP001589865">
    <property type="component" value="Unassembled WGS sequence"/>
</dbReference>
<dbReference type="EMBL" id="JBHLUN010000014">
    <property type="protein sequence ID" value="MFC0410337.1"/>
    <property type="molecule type" value="Genomic_DNA"/>
</dbReference>
<evidence type="ECO:0000259" key="1">
    <source>
        <dbReference type="PROSITE" id="PS51186"/>
    </source>
</evidence>
<dbReference type="SUPFAM" id="SSF55729">
    <property type="entry name" value="Acyl-CoA N-acyltransferases (Nat)"/>
    <property type="match status" value="1"/>
</dbReference>
<name>A0ABV6JX79_9PROT</name>